<dbReference type="EMBL" id="CAXDID020000593">
    <property type="protein sequence ID" value="CAL6105205.1"/>
    <property type="molecule type" value="Genomic_DNA"/>
</dbReference>
<feature type="region of interest" description="Disordered" evidence="1">
    <location>
        <begin position="210"/>
        <end position="229"/>
    </location>
</feature>
<feature type="compositionally biased region" description="Acidic residues" evidence="1">
    <location>
        <begin position="214"/>
        <end position="229"/>
    </location>
</feature>
<accession>A0AA86NDU1</accession>
<evidence type="ECO:0000313" key="4">
    <source>
        <dbReference type="Proteomes" id="UP001642409"/>
    </source>
</evidence>
<reference evidence="3 4" key="2">
    <citation type="submission" date="2024-07" db="EMBL/GenBank/DDBJ databases">
        <authorList>
            <person name="Akdeniz Z."/>
        </authorList>
    </citation>
    <scope>NUCLEOTIDE SEQUENCE [LARGE SCALE GENOMIC DNA]</scope>
</reference>
<feature type="region of interest" description="Disordered" evidence="1">
    <location>
        <begin position="57"/>
        <end position="86"/>
    </location>
</feature>
<evidence type="ECO:0000313" key="3">
    <source>
        <dbReference type="EMBL" id="CAL6105205.1"/>
    </source>
</evidence>
<gene>
    <name evidence="2" type="ORF">HINF_LOCUS5000</name>
    <name evidence="3" type="ORF">HINF_LOCUS73151</name>
</gene>
<dbReference type="AlphaFoldDB" id="A0AA86NDU1"/>
<comment type="caution">
    <text evidence="2">The sequence shown here is derived from an EMBL/GenBank/DDBJ whole genome shotgun (WGS) entry which is preliminary data.</text>
</comment>
<evidence type="ECO:0000313" key="2">
    <source>
        <dbReference type="EMBL" id="CAI9917355.1"/>
    </source>
</evidence>
<name>A0AA86NDU1_9EUKA</name>
<dbReference type="EMBL" id="CATOUU010000129">
    <property type="protein sequence ID" value="CAI9917355.1"/>
    <property type="molecule type" value="Genomic_DNA"/>
</dbReference>
<organism evidence="2">
    <name type="scientific">Hexamita inflata</name>
    <dbReference type="NCBI Taxonomy" id="28002"/>
    <lineage>
        <taxon>Eukaryota</taxon>
        <taxon>Metamonada</taxon>
        <taxon>Diplomonadida</taxon>
        <taxon>Hexamitidae</taxon>
        <taxon>Hexamitinae</taxon>
        <taxon>Hexamita</taxon>
    </lineage>
</organism>
<reference evidence="2" key="1">
    <citation type="submission" date="2023-06" db="EMBL/GenBank/DDBJ databases">
        <authorList>
            <person name="Kurt Z."/>
        </authorList>
    </citation>
    <scope>NUCLEOTIDE SEQUENCE</scope>
</reference>
<proteinExistence type="predicted"/>
<evidence type="ECO:0000256" key="1">
    <source>
        <dbReference type="SAM" id="MobiDB-lite"/>
    </source>
</evidence>
<dbReference type="Proteomes" id="UP001642409">
    <property type="component" value="Unassembled WGS sequence"/>
</dbReference>
<sequence length="229" mass="26290">MLNILFSLFSQKYKVAFNFFIDNCNLQDYQDTKEQLQCLKCVQLIAKFKQNEYEKQFEQNSENNKEPALINETVPEEPTQSTKASNKIPTKTSFVKSPAKTEKTKNEQVKFYTAHELNFTHFTYSLPKASALLKKVETVKVEDVKPEDLDLQVANLSKEAVKEVQKEDDNIEVDEMVDDLGLVENIDELKAEIALEEVKQEVKVEIEIDNKEEVDAEGEEEEGIDAETV</sequence>
<protein>
    <submittedName>
        <fullName evidence="3">Hypothetical_protein</fullName>
    </submittedName>
</protein>
<keyword evidence="4" id="KW-1185">Reference proteome</keyword>